<sequence length="235" mass="24670">MKMSVASVLFDLDGTLVDPAGSITSGIRYALVAHGIADPGEERIEALVGPPLQIGLRTVDGVDEKNIDGIIDTYRTRYAEVGMAQSKLYPGIRQLLAALRGRGIHVAVTTAKPEQIARELIAAQKLEDCLDAVHGNSSEHGGHGSSKAHIVAAALEAGGLDPARSVVVGDRHYDIDAAKANAVASIGVDWGFAQGDELDIADYRVSTTAGLAQLLLGAEAAKQINFHELMQEGAQ</sequence>
<evidence type="ECO:0000313" key="1">
    <source>
        <dbReference type="EMBL" id="GED06450.1"/>
    </source>
</evidence>
<comment type="caution">
    <text evidence="1">The sequence shown here is derived from an EMBL/GenBank/DDBJ whole genome shotgun (WGS) entry which is preliminary data.</text>
</comment>
<dbReference type="PANTHER" id="PTHR43434">
    <property type="entry name" value="PHOSPHOGLYCOLATE PHOSPHATASE"/>
    <property type="match status" value="1"/>
</dbReference>
<dbReference type="AlphaFoldDB" id="A0A4Y4DSE4"/>
<dbReference type="InterPro" id="IPR041492">
    <property type="entry name" value="HAD_2"/>
</dbReference>
<dbReference type="Gene3D" id="1.10.150.240">
    <property type="entry name" value="Putative phosphatase, domain 2"/>
    <property type="match status" value="1"/>
</dbReference>
<protein>
    <submittedName>
        <fullName evidence="1">5'-nucleotidase</fullName>
    </submittedName>
</protein>
<dbReference type="Pfam" id="PF13419">
    <property type="entry name" value="HAD_2"/>
    <property type="match status" value="1"/>
</dbReference>
<dbReference type="InterPro" id="IPR050155">
    <property type="entry name" value="HAD-like_hydrolase_sf"/>
</dbReference>
<keyword evidence="2" id="KW-1185">Reference proteome</keyword>
<dbReference type="SFLD" id="SFLDS00003">
    <property type="entry name" value="Haloacid_Dehalogenase"/>
    <property type="match status" value="1"/>
</dbReference>
<dbReference type="SUPFAM" id="SSF56784">
    <property type="entry name" value="HAD-like"/>
    <property type="match status" value="1"/>
</dbReference>
<dbReference type="EMBL" id="BJNY01000010">
    <property type="protein sequence ID" value="GED06450.1"/>
    <property type="molecule type" value="Genomic_DNA"/>
</dbReference>
<dbReference type="GO" id="GO:0005829">
    <property type="term" value="C:cytosol"/>
    <property type="evidence" value="ECO:0007669"/>
    <property type="project" value="TreeGrafter"/>
</dbReference>
<dbReference type="InterPro" id="IPR023198">
    <property type="entry name" value="PGP-like_dom2"/>
</dbReference>
<evidence type="ECO:0000313" key="2">
    <source>
        <dbReference type="Proteomes" id="UP000316612"/>
    </source>
</evidence>
<organism evidence="1 2">
    <name type="scientific">Glutamicibacter uratoxydans</name>
    <name type="common">Arthrobacter uratoxydans</name>
    <dbReference type="NCBI Taxonomy" id="43667"/>
    <lineage>
        <taxon>Bacteria</taxon>
        <taxon>Bacillati</taxon>
        <taxon>Actinomycetota</taxon>
        <taxon>Actinomycetes</taxon>
        <taxon>Micrococcales</taxon>
        <taxon>Micrococcaceae</taxon>
        <taxon>Glutamicibacter</taxon>
    </lineage>
</organism>
<reference evidence="1 2" key="1">
    <citation type="submission" date="2019-06" db="EMBL/GenBank/DDBJ databases">
        <title>Whole genome shotgun sequence of Glutamicibacter uratoxydans NBRC 15515.</title>
        <authorList>
            <person name="Hosoyama A."/>
            <person name="Uohara A."/>
            <person name="Ohji S."/>
            <person name="Ichikawa N."/>
        </authorList>
    </citation>
    <scope>NUCLEOTIDE SEQUENCE [LARGE SCALE GENOMIC DNA]</scope>
    <source>
        <strain evidence="1 2">NBRC 15515</strain>
    </source>
</reference>
<gene>
    <name evidence="1" type="ORF">AUR04nite_19820</name>
</gene>
<proteinExistence type="predicted"/>
<dbReference type="InterPro" id="IPR023214">
    <property type="entry name" value="HAD_sf"/>
</dbReference>
<dbReference type="Gene3D" id="3.40.50.1000">
    <property type="entry name" value="HAD superfamily/HAD-like"/>
    <property type="match status" value="1"/>
</dbReference>
<dbReference type="InterPro" id="IPR036412">
    <property type="entry name" value="HAD-like_sf"/>
</dbReference>
<dbReference type="Proteomes" id="UP000316612">
    <property type="component" value="Unassembled WGS sequence"/>
</dbReference>
<dbReference type="PANTHER" id="PTHR43434:SF20">
    <property type="entry name" value="5'-NUCLEOTIDASE"/>
    <property type="match status" value="1"/>
</dbReference>
<dbReference type="SFLD" id="SFLDG01129">
    <property type="entry name" value="C1.5:_HAD__Beta-PGM__Phosphata"/>
    <property type="match status" value="1"/>
</dbReference>
<dbReference type="GO" id="GO:0004713">
    <property type="term" value="F:protein tyrosine kinase activity"/>
    <property type="evidence" value="ECO:0007669"/>
    <property type="project" value="TreeGrafter"/>
</dbReference>
<accession>A0A4Y4DSE4</accession>
<name>A0A4Y4DSE4_GLUUR</name>